<comment type="subcellular location">
    <subcellularLocation>
        <location evidence="1 11">Cell membrane</location>
        <topology evidence="1 11">Multi-pass membrane protein</topology>
    </subcellularLocation>
</comment>
<protein>
    <recommendedName>
        <fullName evidence="11">Olfactory receptor</fullName>
    </recommendedName>
</protein>
<evidence type="ECO:0000256" key="10">
    <source>
        <dbReference type="RuleBase" id="RU000688"/>
    </source>
</evidence>
<name>A0ABN9BM22_9NEOB</name>
<proteinExistence type="inferred from homology"/>
<dbReference type="InterPro" id="IPR017452">
    <property type="entry name" value="GPCR_Rhodpsn_7TM"/>
</dbReference>
<evidence type="ECO:0000313" key="14">
    <source>
        <dbReference type="Proteomes" id="UP001162483"/>
    </source>
</evidence>
<dbReference type="PRINTS" id="PR00245">
    <property type="entry name" value="OLFACTORYR"/>
</dbReference>
<dbReference type="SUPFAM" id="SSF81321">
    <property type="entry name" value="Family A G protein-coupled receptor-like"/>
    <property type="match status" value="1"/>
</dbReference>
<feature type="transmembrane region" description="Helical" evidence="11">
    <location>
        <begin position="22"/>
        <end position="45"/>
    </location>
</feature>
<dbReference type="PRINTS" id="PR00237">
    <property type="entry name" value="GPCRRHODOPSN"/>
</dbReference>
<sequence>MNRTSVTEFILTGLTDNAKLKIPLFVLFLHVYITTVVGNVGFMFLNIANKRLHKPMYLFLSNLSFVDFSCSSVVLPKMLTDLLSETKAISFAGCAMQFFFFGSFGSTESLLLGVMAYDRYVAICSPLLYQAHMSSVLCLQMLIAAYFGGFCNSFVHTVAAFRLNFCGSNIIDHFFCDLPPLYKLSCSDISMNVVVLIILAGLVTMSSMILILVSYTNIVLAIVKIRSAQGRYKAFNTCASHITAVSILYGTFIFTHLHPSTSYALQQNQVVSVFYSILIPMLNPLIYSLRNAKVKNAMNGSFKYVKR</sequence>
<comment type="similarity">
    <text evidence="10">Belongs to the G-protein coupled receptor 1 family.</text>
</comment>
<dbReference type="InterPro" id="IPR050516">
    <property type="entry name" value="Olfactory_GPCR"/>
</dbReference>
<accession>A0ABN9BM22</accession>
<dbReference type="PROSITE" id="PS00237">
    <property type="entry name" value="G_PROTEIN_RECEP_F1_1"/>
    <property type="match status" value="1"/>
</dbReference>
<keyword evidence="5 11" id="KW-1133">Transmembrane helix</keyword>
<evidence type="ECO:0000256" key="4">
    <source>
        <dbReference type="ARBA" id="ARBA00022725"/>
    </source>
</evidence>
<feature type="transmembrane region" description="Helical" evidence="11">
    <location>
        <begin position="57"/>
        <end position="76"/>
    </location>
</feature>
<dbReference type="InterPro" id="IPR000276">
    <property type="entry name" value="GPCR_Rhodpsn"/>
</dbReference>
<comment type="caution">
    <text evidence="13">The sequence shown here is derived from an EMBL/GenBank/DDBJ whole genome shotgun (WGS) entry which is preliminary data.</text>
</comment>
<dbReference type="Pfam" id="PF13853">
    <property type="entry name" value="7tm_4"/>
    <property type="match status" value="1"/>
</dbReference>
<feature type="domain" description="G-protein coupled receptors family 1 profile" evidence="12">
    <location>
        <begin position="38"/>
        <end position="287"/>
    </location>
</feature>
<dbReference type="CDD" id="cd15230">
    <property type="entry name" value="7tmA_OR5-like"/>
    <property type="match status" value="1"/>
</dbReference>
<dbReference type="PANTHER" id="PTHR26452">
    <property type="entry name" value="OLFACTORY RECEPTOR"/>
    <property type="match status" value="1"/>
</dbReference>
<dbReference type="EMBL" id="CATNWA010004727">
    <property type="protein sequence ID" value="CAI9548571.1"/>
    <property type="molecule type" value="Genomic_DNA"/>
</dbReference>
<feature type="transmembrane region" description="Helical" evidence="11">
    <location>
        <begin position="88"/>
        <end position="115"/>
    </location>
</feature>
<keyword evidence="2 11" id="KW-1003">Cell membrane</keyword>
<dbReference type="Gene3D" id="1.20.1070.10">
    <property type="entry name" value="Rhodopsin 7-helix transmembrane proteins"/>
    <property type="match status" value="1"/>
</dbReference>
<organism evidence="13 14">
    <name type="scientific">Staurois parvus</name>
    <dbReference type="NCBI Taxonomy" id="386267"/>
    <lineage>
        <taxon>Eukaryota</taxon>
        <taxon>Metazoa</taxon>
        <taxon>Chordata</taxon>
        <taxon>Craniata</taxon>
        <taxon>Vertebrata</taxon>
        <taxon>Euteleostomi</taxon>
        <taxon>Amphibia</taxon>
        <taxon>Batrachia</taxon>
        <taxon>Anura</taxon>
        <taxon>Neobatrachia</taxon>
        <taxon>Ranoidea</taxon>
        <taxon>Ranidae</taxon>
        <taxon>Staurois</taxon>
    </lineage>
</organism>
<dbReference type="PROSITE" id="PS50262">
    <property type="entry name" value="G_PROTEIN_RECEP_F1_2"/>
    <property type="match status" value="1"/>
</dbReference>
<gene>
    <name evidence="13" type="ORF">SPARVUS_LOCUS3164310</name>
</gene>
<keyword evidence="8 10" id="KW-0675">Receptor</keyword>
<evidence type="ECO:0000256" key="6">
    <source>
        <dbReference type="ARBA" id="ARBA00023040"/>
    </source>
</evidence>
<feature type="transmembrane region" description="Helical" evidence="11">
    <location>
        <begin position="234"/>
        <end position="257"/>
    </location>
</feature>
<keyword evidence="11" id="KW-0716">Sensory transduction</keyword>
<feature type="transmembrane region" description="Helical" evidence="11">
    <location>
        <begin position="269"/>
        <end position="289"/>
    </location>
</feature>
<keyword evidence="9 10" id="KW-0807">Transducer</keyword>
<dbReference type="InterPro" id="IPR000725">
    <property type="entry name" value="Olfact_rcpt"/>
</dbReference>
<evidence type="ECO:0000256" key="11">
    <source>
        <dbReference type="RuleBase" id="RU363047"/>
    </source>
</evidence>
<evidence type="ECO:0000256" key="3">
    <source>
        <dbReference type="ARBA" id="ARBA00022692"/>
    </source>
</evidence>
<evidence type="ECO:0000256" key="2">
    <source>
        <dbReference type="ARBA" id="ARBA00022475"/>
    </source>
</evidence>
<keyword evidence="14" id="KW-1185">Reference proteome</keyword>
<evidence type="ECO:0000256" key="1">
    <source>
        <dbReference type="ARBA" id="ARBA00004651"/>
    </source>
</evidence>
<evidence type="ECO:0000256" key="8">
    <source>
        <dbReference type="ARBA" id="ARBA00023170"/>
    </source>
</evidence>
<feature type="transmembrane region" description="Helical" evidence="11">
    <location>
        <begin position="189"/>
        <end position="222"/>
    </location>
</feature>
<dbReference type="Proteomes" id="UP001162483">
    <property type="component" value="Unassembled WGS sequence"/>
</dbReference>
<reference evidence="13" key="1">
    <citation type="submission" date="2023-05" db="EMBL/GenBank/DDBJ databases">
        <authorList>
            <person name="Stuckert A."/>
        </authorList>
    </citation>
    <scope>NUCLEOTIDE SEQUENCE</scope>
</reference>
<keyword evidence="6 10" id="KW-0297">G-protein coupled receptor</keyword>
<keyword evidence="7 11" id="KW-0472">Membrane</keyword>
<evidence type="ECO:0000256" key="9">
    <source>
        <dbReference type="ARBA" id="ARBA00023224"/>
    </source>
</evidence>
<keyword evidence="4 11" id="KW-0552">Olfaction</keyword>
<evidence type="ECO:0000256" key="5">
    <source>
        <dbReference type="ARBA" id="ARBA00022989"/>
    </source>
</evidence>
<evidence type="ECO:0000259" key="12">
    <source>
        <dbReference type="PROSITE" id="PS50262"/>
    </source>
</evidence>
<keyword evidence="3 10" id="KW-0812">Transmembrane</keyword>
<evidence type="ECO:0000256" key="7">
    <source>
        <dbReference type="ARBA" id="ARBA00023136"/>
    </source>
</evidence>
<evidence type="ECO:0000313" key="13">
    <source>
        <dbReference type="EMBL" id="CAI9548571.1"/>
    </source>
</evidence>